<evidence type="ECO:0000256" key="1">
    <source>
        <dbReference type="SAM" id="MobiDB-lite"/>
    </source>
</evidence>
<comment type="caution">
    <text evidence="2">The sequence shown here is derived from an EMBL/GenBank/DDBJ whole genome shotgun (WGS) entry which is preliminary data.</text>
</comment>
<evidence type="ECO:0000313" key="2">
    <source>
        <dbReference type="EMBL" id="KAF5837288.1"/>
    </source>
</evidence>
<keyword evidence="3" id="KW-1185">Reference proteome</keyword>
<proteinExistence type="predicted"/>
<dbReference type="Proteomes" id="UP000815325">
    <property type="component" value="Unassembled WGS sequence"/>
</dbReference>
<feature type="compositionally biased region" description="Polar residues" evidence="1">
    <location>
        <begin position="55"/>
        <end position="83"/>
    </location>
</feature>
<sequence length="117" mass="12918">MKQAEAKSCIKIHISPEYQGWRDSAARAGALGVEKLQNQPQPFFLTKGNALTLTHHSSSRYSRPHQLYSQQPGSQPPSITTLSKAPDKKKKGFSARCENTRLLCSAAHRCGTKDAPR</sequence>
<organism evidence="2 3">
    <name type="scientific">Dunaliella salina</name>
    <name type="common">Green alga</name>
    <name type="synonym">Protococcus salinus</name>
    <dbReference type="NCBI Taxonomy" id="3046"/>
    <lineage>
        <taxon>Eukaryota</taxon>
        <taxon>Viridiplantae</taxon>
        <taxon>Chlorophyta</taxon>
        <taxon>core chlorophytes</taxon>
        <taxon>Chlorophyceae</taxon>
        <taxon>CS clade</taxon>
        <taxon>Chlamydomonadales</taxon>
        <taxon>Dunaliellaceae</taxon>
        <taxon>Dunaliella</taxon>
    </lineage>
</organism>
<protein>
    <recommendedName>
        <fullName evidence="4">Encoded protein</fullName>
    </recommendedName>
</protein>
<feature type="region of interest" description="Disordered" evidence="1">
    <location>
        <begin position="55"/>
        <end position="93"/>
    </location>
</feature>
<evidence type="ECO:0000313" key="3">
    <source>
        <dbReference type="Proteomes" id="UP000815325"/>
    </source>
</evidence>
<accession>A0ABQ7GRS5</accession>
<reference evidence="2" key="1">
    <citation type="submission" date="2017-08" db="EMBL/GenBank/DDBJ databases">
        <authorList>
            <person name="Polle J.E."/>
            <person name="Barry K."/>
            <person name="Cushman J."/>
            <person name="Schmutz J."/>
            <person name="Tran D."/>
            <person name="Hathwaick L.T."/>
            <person name="Yim W.C."/>
            <person name="Jenkins J."/>
            <person name="Mckie-Krisberg Z.M."/>
            <person name="Prochnik S."/>
            <person name="Lindquist E."/>
            <person name="Dockter R.B."/>
            <person name="Adam C."/>
            <person name="Molina H."/>
            <person name="Bunkerborg J."/>
            <person name="Jin E."/>
            <person name="Buchheim M."/>
            <person name="Magnuson J."/>
        </authorList>
    </citation>
    <scope>NUCLEOTIDE SEQUENCE</scope>
    <source>
        <strain evidence="2">CCAP 19/18</strain>
    </source>
</reference>
<evidence type="ECO:0008006" key="4">
    <source>
        <dbReference type="Google" id="ProtNLM"/>
    </source>
</evidence>
<name>A0ABQ7GRS5_DUNSA</name>
<dbReference type="EMBL" id="MU069621">
    <property type="protein sequence ID" value="KAF5837288.1"/>
    <property type="molecule type" value="Genomic_DNA"/>
</dbReference>
<gene>
    <name evidence="2" type="ORF">DUNSADRAFT_4551</name>
</gene>